<dbReference type="Gene3D" id="1.10.10.10">
    <property type="entry name" value="Winged helix-like DNA-binding domain superfamily/Winged helix DNA-binding domain"/>
    <property type="match status" value="1"/>
</dbReference>
<evidence type="ECO:0000313" key="2">
    <source>
        <dbReference type="EMBL" id="OQK18023.1"/>
    </source>
</evidence>
<dbReference type="InterPro" id="IPR036388">
    <property type="entry name" value="WH-like_DNA-bd_sf"/>
</dbReference>
<comment type="caution">
    <text evidence="2">The sequence shown here is derived from an EMBL/GenBank/DDBJ whole genome shotgun (WGS) entry which is preliminary data.</text>
</comment>
<feature type="domain" description="Transcriptional regulator HTH-type FeoC" evidence="1">
    <location>
        <begin position="2"/>
        <end position="70"/>
    </location>
</feature>
<accession>A0A1V8M9Q3</accession>
<reference evidence="2 3" key="1">
    <citation type="submission" date="2015-12" db="EMBL/GenBank/DDBJ databases">
        <authorList>
            <person name="Shamseldin A."/>
            <person name="Moawad H."/>
            <person name="Abd El-Rahim W.M."/>
            <person name="Sadowsky M.J."/>
        </authorList>
    </citation>
    <scope>NUCLEOTIDE SEQUENCE [LARGE SCALE GENOMIC DNA]</scope>
    <source>
        <strain evidence="2 3">WF1</strain>
    </source>
</reference>
<dbReference type="STRING" id="1420851.AU255_09260"/>
<evidence type="ECO:0000259" key="1">
    <source>
        <dbReference type="Pfam" id="PF09012"/>
    </source>
</evidence>
<organism evidence="2 3">
    <name type="scientific">Methyloprofundus sedimenti</name>
    <dbReference type="NCBI Taxonomy" id="1420851"/>
    <lineage>
        <taxon>Bacteria</taxon>
        <taxon>Pseudomonadati</taxon>
        <taxon>Pseudomonadota</taxon>
        <taxon>Gammaproteobacteria</taxon>
        <taxon>Methylococcales</taxon>
        <taxon>Methylococcaceae</taxon>
        <taxon>Methyloprofundus</taxon>
    </lineage>
</organism>
<name>A0A1V8M9Q3_9GAMM</name>
<dbReference type="RefSeq" id="WP_080522628.1">
    <property type="nucleotide sequence ID" value="NZ_LPUF01000001.1"/>
</dbReference>
<gene>
    <name evidence="2" type="ORF">AU255_09260</name>
</gene>
<evidence type="ECO:0000313" key="3">
    <source>
        <dbReference type="Proteomes" id="UP000191980"/>
    </source>
</evidence>
<proteinExistence type="predicted"/>
<keyword evidence="3" id="KW-1185">Reference proteome</keyword>
<dbReference type="SUPFAM" id="SSF46785">
    <property type="entry name" value="Winged helix' DNA-binding domain"/>
    <property type="match status" value="1"/>
</dbReference>
<dbReference type="InterPro" id="IPR036390">
    <property type="entry name" value="WH_DNA-bd_sf"/>
</dbReference>
<dbReference type="OrthoDB" id="467062at2"/>
<dbReference type="Proteomes" id="UP000191980">
    <property type="component" value="Unassembled WGS sequence"/>
</dbReference>
<dbReference type="AlphaFoldDB" id="A0A1V8M9Q3"/>
<dbReference type="InterPro" id="IPR015102">
    <property type="entry name" value="Tscrpt_reg_HTH_FeoC"/>
</dbReference>
<dbReference type="EMBL" id="LPUF01000001">
    <property type="protein sequence ID" value="OQK18023.1"/>
    <property type="molecule type" value="Genomic_DNA"/>
</dbReference>
<protein>
    <submittedName>
        <fullName evidence="2">Sugar metabolism transcriptional regulator</fullName>
    </submittedName>
</protein>
<sequence>MILSELRDYLKQQQRLSLLEMANHFDIEADALRGMLLKWISKGKVRQLDKGSACGTGCCKCDPAMTELYEWVDKV</sequence>
<dbReference type="Pfam" id="PF09012">
    <property type="entry name" value="FeoC"/>
    <property type="match status" value="1"/>
</dbReference>